<accession>A0A6G1JFM9</accession>
<dbReference type="Proteomes" id="UP000799291">
    <property type="component" value="Unassembled WGS sequence"/>
</dbReference>
<evidence type="ECO:0000313" key="1">
    <source>
        <dbReference type="EMBL" id="KAF2688943.1"/>
    </source>
</evidence>
<evidence type="ECO:0000313" key="2">
    <source>
        <dbReference type="Proteomes" id="UP000799291"/>
    </source>
</evidence>
<organism evidence="1 2">
    <name type="scientific">Lentithecium fluviatile CBS 122367</name>
    <dbReference type="NCBI Taxonomy" id="1168545"/>
    <lineage>
        <taxon>Eukaryota</taxon>
        <taxon>Fungi</taxon>
        <taxon>Dikarya</taxon>
        <taxon>Ascomycota</taxon>
        <taxon>Pezizomycotina</taxon>
        <taxon>Dothideomycetes</taxon>
        <taxon>Pleosporomycetidae</taxon>
        <taxon>Pleosporales</taxon>
        <taxon>Massarineae</taxon>
        <taxon>Lentitheciaceae</taxon>
        <taxon>Lentithecium</taxon>
    </lineage>
</organism>
<name>A0A6G1JFM9_9PLEO</name>
<protein>
    <submittedName>
        <fullName evidence="1">Uncharacterized protein</fullName>
    </submittedName>
</protein>
<proteinExistence type="predicted"/>
<gene>
    <name evidence="1" type="ORF">K458DRAFT_292456</name>
</gene>
<dbReference type="EMBL" id="MU005573">
    <property type="protein sequence ID" value="KAF2688943.1"/>
    <property type="molecule type" value="Genomic_DNA"/>
</dbReference>
<sequence>MVTWQQSRAVFNTFTYTIAPSDDIANRAVVVAFKLISKTNKVITAITRVPKRTINLIYVHVIK</sequence>
<keyword evidence="2" id="KW-1185">Reference proteome</keyword>
<dbReference type="AlphaFoldDB" id="A0A6G1JFM9"/>
<reference evidence="1" key="1">
    <citation type="journal article" date="2020" name="Stud. Mycol.">
        <title>101 Dothideomycetes genomes: a test case for predicting lifestyles and emergence of pathogens.</title>
        <authorList>
            <person name="Haridas S."/>
            <person name="Albert R."/>
            <person name="Binder M."/>
            <person name="Bloem J."/>
            <person name="Labutti K."/>
            <person name="Salamov A."/>
            <person name="Andreopoulos B."/>
            <person name="Baker S."/>
            <person name="Barry K."/>
            <person name="Bills G."/>
            <person name="Bluhm B."/>
            <person name="Cannon C."/>
            <person name="Castanera R."/>
            <person name="Culley D."/>
            <person name="Daum C."/>
            <person name="Ezra D."/>
            <person name="Gonzalez J."/>
            <person name="Henrissat B."/>
            <person name="Kuo A."/>
            <person name="Liang C."/>
            <person name="Lipzen A."/>
            <person name="Lutzoni F."/>
            <person name="Magnuson J."/>
            <person name="Mondo S."/>
            <person name="Nolan M."/>
            <person name="Ohm R."/>
            <person name="Pangilinan J."/>
            <person name="Park H.-J."/>
            <person name="Ramirez L."/>
            <person name="Alfaro M."/>
            <person name="Sun H."/>
            <person name="Tritt A."/>
            <person name="Yoshinaga Y."/>
            <person name="Zwiers L.-H."/>
            <person name="Turgeon B."/>
            <person name="Goodwin S."/>
            <person name="Spatafora J."/>
            <person name="Crous P."/>
            <person name="Grigoriev I."/>
        </authorList>
    </citation>
    <scope>NUCLEOTIDE SEQUENCE</scope>
    <source>
        <strain evidence="1">CBS 122367</strain>
    </source>
</reference>